<dbReference type="Proteomes" id="UP000597507">
    <property type="component" value="Unassembled WGS sequence"/>
</dbReference>
<dbReference type="Pfam" id="PF00892">
    <property type="entry name" value="EamA"/>
    <property type="match status" value="2"/>
</dbReference>
<feature type="domain" description="EamA" evidence="7">
    <location>
        <begin position="11"/>
        <end position="148"/>
    </location>
</feature>
<dbReference type="PANTHER" id="PTHR22911">
    <property type="entry name" value="ACYL-MALONYL CONDENSING ENZYME-RELATED"/>
    <property type="match status" value="1"/>
</dbReference>
<proteinExistence type="inferred from homology"/>
<evidence type="ECO:0000313" key="9">
    <source>
        <dbReference type="Proteomes" id="UP000597507"/>
    </source>
</evidence>
<dbReference type="AlphaFoldDB" id="A0A8J2ZET5"/>
<feature type="transmembrane region" description="Helical" evidence="6">
    <location>
        <begin position="108"/>
        <end position="126"/>
    </location>
</feature>
<keyword evidence="9" id="KW-1185">Reference proteome</keyword>
<feature type="transmembrane region" description="Helical" evidence="6">
    <location>
        <begin position="42"/>
        <end position="59"/>
    </location>
</feature>
<keyword evidence="4 6" id="KW-1133">Transmembrane helix</keyword>
<feature type="transmembrane region" description="Helical" evidence="6">
    <location>
        <begin position="12"/>
        <end position="30"/>
    </location>
</feature>
<dbReference type="SUPFAM" id="SSF103481">
    <property type="entry name" value="Multidrug resistance efflux transporter EmrE"/>
    <property type="match status" value="2"/>
</dbReference>
<evidence type="ECO:0000256" key="6">
    <source>
        <dbReference type="SAM" id="Phobius"/>
    </source>
</evidence>
<comment type="subcellular location">
    <subcellularLocation>
        <location evidence="1">Membrane</location>
        <topology evidence="1">Multi-pass membrane protein</topology>
    </subcellularLocation>
</comment>
<dbReference type="PANTHER" id="PTHR22911:SF6">
    <property type="entry name" value="SOLUTE CARRIER FAMILY 35 MEMBER G1"/>
    <property type="match status" value="1"/>
</dbReference>
<comment type="caution">
    <text evidence="8">The sequence shown here is derived from an EMBL/GenBank/DDBJ whole genome shotgun (WGS) entry which is preliminary data.</text>
</comment>
<keyword evidence="5 6" id="KW-0472">Membrane</keyword>
<feature type="transmembrane region" description="Helical" evidence="6">
    <location>
        <begin position="80"/>
        <end position="102"/>
    </location>
</feature>
<dbReference type="InterPro" id="IPR037185">
    <property type="entry name" value="EmrE-like"/>
</dbReference>
<dbReference type="GO" id="GO:0016020">
    <property type="term" value="C:membrane"/>
    <property type="evidence" value="ECO:0007669"/>
    <property type="project" value="UniProtKB-SubCell"/>
</dbReference>
<evidence type="ECO:0000259" key="7">
    <source>
        <dbReference type="Pfam" id="PF00892"/>
    </source>
</evidence>
<feature type="domain" description="EamA" evidence="7">
    <location>
        <begin position="166"/>
        <end position="293"/>
    </location>
</feature>
<feature type="transmembrane region" description="Helical" evidence="6">
    <location>
        <begin position="254"/>
        <end position="273"/>
    </location>
</feature>
<protein>
    <submittedName>
        <fullName evidence="8">Permease</fullName>
    </submittedName>
</protein>
<dbReference type="Gene3D" id="1.10.3730.20">
    <property type="match status" value="1"/>
</dbReference>
<evidence type="ECO:0000256" key="3">
    <source>
        <dbReference type="ARBA" id="ARBA00022692"/>
    </source>
</evidence>
<reference evidence="8 9" key="1">
    <citation type="journal article" date="2014" name="Int. J. Syst. Evol. Microbiol.">
        <title>Complete genome sequence of Corynebacterium casei LMG S-19264T (=DSM 44701T), isolated from a smear-ripened cheese.</title>
        <authorList>
            <consortium name="US DOE Joint Genome Institute (JGI-PGF)"/>
            <person name="Walter F."/>
            <person name="Albersmeier A."/>
            <person name="Kalinowski J."/>
            <person name="Ruckert C."/>
        </authorList>
    </citation>
    <scope>NUCLEOTIDE SEQUENCE [LARGE SCALE GENOMIC DNA]</scope>
    <source>
        <strain evidence="8 9">CGMCC 1.16330</strain>
    </source>
</reference>
<evidence type="ECO:0000256" key="4">
    <source>
        <dbReference type="ARBA" id="ARBA00022989"/>
    </source>
</evidence>
<gene>
    <name evidence="8" type="ORF">GCM10010964_40650</name>
</gene>
<sequence length="312" mass="33038">MTSSLRHDIRRGAALMLAATALFTLMSAMVKELGGRIPFVEVMFFRNALAIPVVMAIALRRARRPGEVAALLRTRRFPGHLLRACTGTLAMASSFFALTVLPLAEQTALTYTTPLFVTVLSIPFLGERVGIHRWSAVLVGFAGILVIALGKGAFQGGAPMPPLVQLGVVVAVLHGVFSAGTTLLVRQLSATESSATIVLWQSLLMTAFTAAILPFVWVAPGRGDVLLILGIGLVGGVAQVMLTEAHASAQVSALGPYSYSSILWSVALGWAIWGEAPTLTMLLGAALIVAAGLYILHRELVLARRRRGQAPP</sequence>
<comment type="similarity">
    <text evidence="2">Belongs to the drug/metabolite transporter (DMT) superfamily. 10 TMS drug/metabolite exporter (DME) (TC 2.A.7.3) family.</text>
</comment>
<feature type="transmembrane region" description="Helical" evidence="6">
    <location>
        <begin position="225"/>
        <end position="242"/>
    </location>
</feature>
<evidence type="ECO:0000313" key="8">
    <source>
        <dbReference type="EMBL" id="GGG49171.1"/>
    </source>
</evidence>
<dbReference type="InterPro" id="IPR000620">
    <property type="entry name" value="EamA_dom"/>
</dbReference>
<accession>A0A8J2ZET5</accession>
<name>A0A8J2ZET5_9PROT</name>
<dbReference type="RefSeq" id="WP_229678171.1">
    <property type="nucleotide sequence ID" value="NZ_BMKS01000019.1"/>
</dbReference>
<organism evidence="8 9">
    <name type="scientific">Caldovatus sediminis</name>
    <dbReference type="NCBI Taxonomy" id="2041189"/>
    <lineage>
        <taxon>Bacteria</taxon>
        <taxon>Pseudomonadati</taxon>
        <taxon>Pseudomonadota</taxon>
        <taxon>Alphaproteobacteria</taxon>
        <taxon>Acetobacterales</taxon>
        <taxon>Roseomonadaceae</taxon>
        <taxon>Caldovatus</taxon>
    </lineage>
</organism>
<dbReference type="EMBL" id="BMKS01000019">
    <property type="protein sequence ID" value="GGG49171.1"/>
    <property type="molecule type" value="Genomic_DNA"/>
</dbReference>
<evidence type="ECO:0000256" key="5">
    <source>
        <dbReference type="ARBA" id="ARBA00023136"/>
    </source>
</evidence>
<feature type="transmembrane region" description="Helical" evidence="6">
    <location>
        <begin position="197"/>
        <end position="219"/>
    </location>
</feature>
<feature type="transmembrane region" description="Helical" evidence="6">
    <location>
        <begin position="279"/>
        <end position="297"/>
    </location>
</feature>
<feature type="transmembrane region" description="Helical" evidence="6">
    <location>
        <begin position="133"/>
        <end position="154"/>
    </location>
</feature>
<evidence type="ECO:0000256" key="2">
    <source>
        <dbReference type="ARBA" id="ARBA00009853"/>
    </source>
</evidence>
<evidence type="ECO:0000256" key="1">
    <source>
        <dbReference type="ARBA" id="ARBA00004141"/>
    </source>
</evidence>
<keyword evidence="3 6" id="KW-0812">Transmembrane</keyword>
<feature type="transmembrane region" description="Helical" evidence="6">
    <location>
        <begin position="166"/>
        <end position="185"/>
    </location>
</feature>